<dbReference type="PANTHER" id="PTHR24252">
    <property type="entry name" value="ACROSIN-RELATED"/>
    <property type="match status" value="1"/>
</dbReference>
<dbReference type="SUPFAM" id="SSF50494">
    <property type="entry name" value="Trypsin-like serine proteases"/>
    <property type="match status" value="1"/>
</dbReference>
<proteinExistence type="predicted"/>
<evidence type="ECO:0000256" key="3">
    <source>
        <dbReference type="ARBA" id="ARBA00022801"/>
    </source>
</evidence>
<keyword evidence="1" id="KW-0645">Protease</keyword>
<dbReference type="Gene3D" id="2.40.10.10">
    <property type="entry name" value="Trypsin-like serine proteases"/>
    <property type="match status" value="1"/>
</dbReference>
<dbReference type="Proteomes" id="UP000694523">
    <property type="component" value="Unplaced"/>
</dbReference>
<evidence type="ECO:0000256" key="5">
    <source>
        <dbReference type="ARBA" id="ARBA00023157"/>
    </source>
</evidence>
<dbReference type="GO" id="GO:0006508">
    <property type="term" value="P:proteolysis"/>
    <property type="evidence" value="ECO:0007669"/>
    <property type="project" value="UniProtKB-KW"/>
</dbReference>
<organism evidence="8 9">
    <name type="scientific">Neogobius melanostomus</name>
    <name type="common">round goby</name>
    <dbReference type="NCBI Taxonomy" id="47308"/>
    <lineage>
        <taxon>Eukaryota</taxon>
        <taxon>Metazoa</taxon>
        <taxon>Chordata</taxon>
        <taxon>Craniata</taxon>
        <taxon>Vertebrata</taxon>
        <taxon>Euteleostomi</taxon>
        <taxon>Actinopterygii</taxon>
        <taxon>Neopterygii</taxon>
        <taxon>Teleostei</taxon>
        <taxon>Neoteleostei</taxon>
        <taxon>Acanthomorphata</taxon>
        <taxon>Gobiaria</taxon>
        <taxon>Gobiiformes</taxon>
        <taxon>Gobioidei</taxon>
        <taxon>Gobiidae</taxon>
        <taxon>Benthophilinae</taxon>
        <taxon>Neogobiini</taxon>
        <taxon>Neogobius</taxon>
    </lineage>
</organism>
<dbReference type="InterPro" id="IPR001254">
    <property type="entry name" value="Trypsin_dom"/>
</dbReference>
<dbReference type="PROSITE" id="PS00134">
    <property type="entry name" value="TRYPSIN_HIS"/>
    <property type="match status" value="1"/>
</dbReference>
<reference evidence="8" key="1">
    <citation type="submission" date="2025-08" db="UniProtKB">
        <authorList>
            <consortium name="Ensembl"/>
        </authorList>
    </citation>
    <scope>IDENTIFICATION</scope>
</reference>
<dbReference type="Ensembl" id="ENSNMLT00000040599.1">
    <property type="protein sequence ID" value="ENSNMLP00000036447.1"/>
    <property type="gene ID" value="ENSNMLG00000022610.1"/>
</dbReference>
<dbReference type="CDD" id="cd00190">
    <property type="entry name" value="Tryp_SPc"/>
    <property type="match status" value="1"/>
</dbReference>
<dbReference type="InterPro" id="IPR018114">
    <property type="entry name" value="TRYPSIN_HIS"/>
</dbReference>
<feature type="domain" description="Peptidase S1" evidence="7">
    <location>
        <begin position="32"/>
        <end position="271"/>
    </location>
</feature>
<dbReference type="SMART" id="SM00020">
    <property type="entry name" value="Tryp_SPc"/>
    <property type="match status" value="1"/>
</dbReference>
<keyword evidence="2 6" id="KW-0732">Signal</keyword>
<dbReference type="InterPro" id="IPR043504">
    <property type="entry name" value="Peptidase_S1_PA_chymotrypsin"/>
</dbReference>
<keyword evidence="9" id="KW-1185">Reference proteome</keyword>
<dbReference type="InterPro" id="IPR001314">
    <property type="entry name" value="Peptidase_S1A"/>
</dbReference>
<feature type="signal peptide" evidence="6">
    <location>
        <begin position="1"/>
        <end position="19"/>
    </location>
</feature>
<sequence>TGPFSTCSALILYILPGSAQSCGRPPAAETRIVGGVDATAGKWPWQVDIQTSSSGHVCGGSIIAKDWVLSAAHCFPNPSDLGSFTIYVGRHKLNGLNYHESSHRVRQIVIADGYTEPHSGRDVALVQLSTPVTWSDYVHPVCLPASGTLFPSGMMCYVTGWGNIRNDVPLPGVGTLQEVKVPILSQSSCEEMYNLNPKEQIDILYNMICAGYQEGGKDSWRLWGPLMCQMVNGTWVQAGVVSFGLGCAYANQPGVYSRMTSFSSFIRSTVPEVQLYGRGNHIWGESTLVFLGCLTTLLTILYR</sequence>
<evidence type="ECO:0000259" key="7">
    <source>
        <dbReference type="PROSITE" id="PS50240"/>
    </source>
</evidence>
<keyword evidence="3" id="KW-0378">Hydrolase</keyword>
<evidence type="ECO:0000256" key="1">
    <source>
        <dbReference type="ARBA" id="ARBA00022670"/>
    </source>
</evidence>
<dbReference type="PANTHER" id="PTHR24252:SF7">
    <property type="entry name" value="HYALIN"/>
    <property type="match status" value="1"/>
</dbReference>
<dbReference type="FunFam" id="2.40.10.10:FF:000024">
    <property type="entry name" value="Serine protease 53"/>
    <property type="match status" value="1"/>
</dbReference>
<name>A0A8C6UHJ5_9GOBI</name>
<dbReference type="PROSITE" id="PS50240">
    <property type="entry name" value="TRYPSIN_DOM"/>
    <property type="match status" value="1"/>
</dbReference>
<accession>A0A8C6UHJ5</accession>
<dbReference type="InterPro" id="IPR009003">
    <property type="entry name" value="Peptidase_S1_PA"/>
</dbReference>
<evidence type="ECO:0000256" key="6">
    <source>
        <dbReference type="SAM" id="SignalP"/>
    </source>
</evidence>
<dbReference type="GO" id="GO:0004252">
    <property type="term" value="F:serine-type endopeptidase activity"/>
    <property type="evidence" value="ECO:0007669"/>
    <property type="project" value="InterPro"/>
</dbReference>
<evidence type="ECO:0000313" key="9">
    <source>
        <dbReference type="Proteomes" id="UP000694523"/>
    </source>
</evidence>
<evidence type="ECO:0000313" key="8">
    <source>
        <dbReference type="Ensembl" id="ENSNMLP00000036447.1"/>
    </source>
</evidence>
<evidence type="ECO:0000256" key="4">
    <source>
        <dbReference type="ARBA" id="ARBA00022825"/>
    </source>
</evidence>
<dbReference type="PRINTS" id="PR00722">
    <property type="entry name" value="CHYMOTRYPSIN"/>
</dbReference>
<evidence type="ECO:0000256" key="2">
    <source>
        <dbReference type="ARBA" id="ARBA00022729"/>
    </source>
</evidence>
<dbReference type="Pfam" id="PF00089">
    <property type="entry name" value="Trypsin"/>
    <property type="match status" value="1"/>
</dbReference>
<reference evidence="8" key="2">
    <citation type="submission" date="2025-09" db="UniProtKB">
        <authorList>
            <consortium name="Ensembl"/>
        </authorList>
    </citation>
    <scope>IDENTIFICATION</scope>
</reference>
<keyword evidence="5" id="KW-1015">Disulfide bond</keyword>
<protein>
    <submittedName>
        <fullName evidence="8">Zgc:92313</fullName>
    </submittedName>
</protein>
<dbReference type="AlphaFoldDB" id="A0A8C6UHJ5"/>
<feature type="chain" id="PRO_5034774819" evidence="6">
    <location>
        <begin position="20"/>
        <end position="303"/>
    </location>
</feature>
<keyword evidence="4" id="KW-0720">Serine protease</keyword>